<sequence length="282" mass="31453">MDISKESPFSPAINQLRLHCPEVRSLDGYWLPTDASAASLTRITALDSHSIVETAKAVATFLYKFVSLTDVSIFAKGVTRHTDSLANFIGWIQRFHPDGNVPGISSTHENSLILQQSANAAIGVLDKQQVVALQTLEVQNLCLETDTVKIKANVRPTAATASLDPSIFAASTILCYYKQLMEQVDHVDMYKTVDALTAFGEQLNLLREEQGQSVDDIEQSWRDIALLTGWELIRRCKEDGLKERHLDNTRDIIDSGLRILRHRDVQTVQQFATVAFALGERE</sequence>
<dbReference type="OrthoDB" id="10303662at2759"/>
<evidence type="ECO:0000313" key="1">
    <source>
        <dbReference type="EMBL" id="CDW56152.1"/>
    </source>
</evidence>
<keyword evidence="1" id="KW-0687">Ribonucleoprotein</keyword>
<reference evidence="1" key="1">
    <citation type="submission" date="2014-01" db="EMBL/GenBank/DDBJ databases">
        <authorList>
            <person name="Aslett M."/>
        </authorList>
    </citation>
    <scope>NUCLEOTIDE SEQUENCE</scope>
</reference>
<accession>A0A077Z6V9</accession>
<dbReference type="AlphaFoldDB" id="A0A077Z6V9"/>
<proteinExistence type="predicted"/>
<keyword evidence="1" id="KW-0689">Ribosomal protein</keyword>
<dbReference type="GO" id="GO:0005840">
    <property type="term" value="C:ribosome"/>
    <property type="evidence" value="ECO:0007669"/>
    <property type="project" value="UniProtKB-KW"/>
</dbReference>
<reference evidence="1" key="2">
    <citation type="submission" date="2014-03" db="EMBL/GenBank/DDBJ databases">
        <title>The whipworm genome and dual-species transcriptomics of an intimate host-pathogen interaction.</title>
        <authorList>
            <person name="Foth B.J."/>
            <person name="Tsai I.J."/>
            <person name="Reid A.J."/>
            <person name="Bancroft A.J."/>
            <person name="Nichol S."/>
            <person name="Tracey A."/>
            <person name="Holroyd N."/>
            <person name="Cotton J.A."/>
            <person name="Stanley E.J."/>
            <person name="Zarowiecki M."/>
            <person name="Liu J.Z."/>
            <person name="Huckvale T."/>
            <person name="Cooper P.J."/>
            <person name="Grencis R.K."/>
            <person name="Berriman M."/>
        </authorList>
    </citation>
    <scope>NUCLEOTIDE SEQUENCE [LARGE SCALE GENOMIC DNA]</scope>
</reference>
<gene>
    <name evidence="1" type="ORF">TTRE_0000442701</name>
</gene>
<evidence type="ECO:0000313" key="2">
    <source>
        <dbReference type="Proteomes" id="UP000030665"/>
    </source>
</evidence>
<keyword evidence="2" id="KW-1185">Reference proteome</keyword>
<protein>
    <submittedName>
        <fullName evidence="1">40S ribosomal protein S27A, ubiquitin fusion prot ein</fullName>
    </submittedName>
</protein>
<dbReference type="Proteomes" id="UP000030665">
    <property type="component" value="Unassembled WGS sequence"/>
</dbReference>
<organism evidence="1 2">
    <name type="scientific">Trichuris trichiura</name>
    <name type="common">Whipworm</name>
    <name type="synonym">Trichocephalus trichiurus</name>
    <dbReference type="NCBI Taxonomy" id="36087"/>
    <lineage>
        <taxon>Eukaryota</taxon>
        <taxon>Metazoa</taxon>
        <taxon>Ecdysozoa</taxon>
        <taxon>Nematoda</taxon>
        <taxon>Enoplea</taxon>
        <taxon>Dorylaimia</taxon>
        <taxon>Trichinellida</taxon>
        <taxon>Trichuridae</taxon>
        <taxon>Trichuris</taxon>
    </lineage>
</organism>
<dbReference type="EMBL" id="HG806012">
    <property type="protein sequence ID" value="CDW56152.1"/>
    <property type="molecule type" value="Genomic_DNA"/>
</dbReference>
<name>A0A077Z6V9_TRITR</name>